<feature type="domain" description="BTB" evidence="3">
    <location>
        <begin position="12"/>
        <end position="101"/>
    </location>
</feature>
<accession>A0A5J9W1Q0</accession>
<dbReference type="Pfam" id="PF00651">
    <property type="entry name" value="BTB"/>
    <property type="match status" value="1"/>
</dbReference>
<comment type="similarity">
    <text evidence="2">Belongs to the Tdpoz family.</text>
</comment>
<gene>
    <name evidence="4" type="ORF">EJB05_09081</name>
</gene>
<comment type="caution">
    <text evidence="4">The sequence shown here is derived from an EMBL/GenBank/DDBJ whole genome shotgun (WGS) entry which is preliminary data.</text>
</comment>
<evidence type="ECO:0000256" key="2">
    <source>
        <dbReference type="ARBA" id="ARBA00010846"/>
    </source>
</evidence>
<dbReference type="EMBL" id="RWGY01000005">
    <property type="protein sequence ID" value="TVU42662.1"/>
    <property type="molecule type" value="Genomic_DNA"/>
</dbReference>
<dbReference type="Gramene" id="TVU42662">
    <property type="protein sequence ID" value="TVU42662"/>
    <property type="gene ID" value="EJB05_09081"/>
</dbReference>
<dbReference type="Pfam" id="PF24570">
    <property type="entry name" value="BACK_BPM_SPOP"/>
    <property type="match status" value="1"/>
</dbReference>
<dbReference type="AlphaFoldDB" id="A0A5J9W1Q0"/>
<dbReference type="SUPFAM" id="SSF54695">
    <property type="entry name" value="POZ domain"/>
    <property type="match status" value="1"/>
</dbReference>
<dbReference type="PANTHER" id="PTHR26379:SF438">
    <property type="entry name" value="OS08G0128700 PROTEIN"/>
    <property type="match status" value="1"/>
</dbReference>
<keyword evidence="5" id="KW-1185">Reference proteome</keyword>
<dbReference type="Proteomes" id="UP000324897">
    <property type="component" value="Unassembled WGS sequence"/>
</dbReference>
<evidence type="ECO:0000313" key="5">
    <source>
        <dbReference type="Proteomes" id="UP000324897"/>
    </source>
</evidence>
<evidence type="ECO:0000313" key="4">
    <source>
        <dbReference type="EMBL" id="TVU42662.1"/>
    </source>
</evidence>
<name>A0A5J9W1Q0_9POAL</name>
<proteinExistence type="inferred from homology"/>
<dbReference type="InterPro" id="IPR045005">
    <property type="entry name" value="BPM1-6"/>
</dbReference>
<dbReference type="GO" id="GO:0016567">
    <property type="term" value="P:protein ubiquitination"/>
    <property type="evidence" value="ECO:0007669"/>
    <property type="project" value="InterPro"/>
</dbReference>
<dbReference type="PANTHER" id="PTHR26379">
    <property type="entry name" value="BTB/POZ AND MATH DOMAIN-CONTAINING PROTEIN 1"/>
    <property type="match status" value="1"/>
</dbReference>
<dbReference type="OrthoDB" id="675142at2759"/>
<evidence type="ECO:0000259" key="3">
    <source>
        <dbReference type="SMART" id="SM00225"/>
    </source>
</evidence>
<dbReference type="Gene3D" id="3.30.710.10">
    <property type="entry name" value="Potassium Channel Kv1.1, Chain A"/>
    <property type="match status" value="1"/>
</dbReference>
<dbReference type="InterPro" id="IPR011333">
    <property type="entry name" value="SKP1/BTB/POZ_sf"/>
</dbReference>
<organism evidence="4 5">
    <name type="scientific">Eragrostis curvula</name>
    <name type="common">weeping love grass</name>
    <dbReference type="NCBI Taxonomy" id="38414"/>
    <lineage>
        <taxon>Eukaryota</taxon>
        <taxon>Viridiplantae</taxon>
        <taxon>Streptophyta</taxon>
        <taxon>Embryophyta</taxon>
        <taxon>Tracheophyta</taxon>
        <taxon>Spermatophyta</taxon>
        <taxon>Magnoliopsida</taxon>
        <taxon>Liliopsida</taxon>
        <taxon>Poales</taxon>
        <taxon>Poaceae</taxon>
        <taxon>PACMAD clade</taxon>
        <taxon>Chloridoideae</taxon>
        <taxon>Eragrostideae</taxon>
        <taxon>Eragrostidinae</taxon>
        <taxon>Eragrostis</taxon>
    </lineage>
</organism>
<comment type="pathway">
    <text evidence="1">Protein modification; protein ubiquitination.</text>
</comment>
<dbReference type="SMART" id="SM00225">
    <property type="entry name" value="BTB"/>
    <property type="match status" value="1"/>
</dbReference>
<dbReference type="InterPro" id="IPR056423">
    <property type="entry name" value="BACK_BPM_SPOP"/>
</dbReference>
<evidence type="ECO:0000256" key="1">
    <source>
        <dbReference type="ARBA" id="ARBA00004906"/>
    </source>
</evidence>
<sequence>MPTSNTKTVSTCAPETKQGTHVFHVVGPMREARADSIPIKDVQPRVFKALLHFIYTDSLPPLDDLEAGDHGEMIRHLLVAADRYAIERLKLLCQSILCENLDVQTVATTFALADQNHCDMLKDACIQFMTSSNAFDAVARTEGYKNLKRTCPSVTIDVLEKTCKFRKT</sequence>
<protein>
    <recommendedName>
        <fullName evidence="3">BTB domain-containing protein</fullName>
    </recommendedName>
</protein>
<dbReference type="InterPro" id="IPR000210">
    <property type="entry name" value="BTB/POZ_dom"/>
</dbReference>
<reference evidence="4 5" key="1">
    <citation type="journal article" date="2019" name="Sci. Rep.">
        <title>A high-quality genome of Eragrostis curvula grass provides insights into Poaceae evolution and supports new strategies to enhance forage quality.</title>
        <authorList>
            <person name="Carballo J."/>
            <person name="Santos B.A.C.M."/>
            <person name="Zappacosta D."/>
            <person name="Garbus I."/>
            <person name="Selva J.P."/>
            <person name="Gallo C.A."/>
            <person name="Diaz A."/>
            <person name="Albertini E."/>
            <person name="Caccamo M."/>
            <person name="Echenique V."/>
        </authorList>
    </citation>
    <scope>NUCLEOTIDE SEQUENCE [LARGE SCALE GENOMIC DNA]</scope>
    <source>
        <strain evidence="5">cv. Victoria</strain>
        <tissue evidence="4">Leaf</tissue>
    </source>
</reference>
<dbReference type="Gene3D" id="1.25.40.420">
    <property type="match status" value="1"/>
</dbReference>
<feature type="non-terminal residue" evidence="4">
    <location>
        <position position="1"/>
    </location>
</feature>